<organism evidence="8 9">
    <name type="scientific">Dispira parvispora</name>
    <dbReference type="NCBI Taxonomy" id="1520584"/>
    <lineage>
        <taxon>Eukaryota</taxon>
        <taxon>Fungi</taxon>
        <taxon>Fungi incertae sedis</taxon>
        <taxon>Zoopagomycota</taxon>
        <taxon>Kickxellomycotina</taxon>
        <taxon>Dimargaritomycetes</taxon>
        <taxon>Dimargaritales</taxon>
        <taxon>Dimargaritaceae</taxon>
        <taxon>Dispira</taxon>
    </lineage>
</organism>
<dbReference type="GO" id="GO:0070006">
    <property type="term" value="F:metalloaminopeptidase activity"/>
    <property type="evidence" value="ECO:0007669"/>
    <property type="project" value="InterPro"/>
</dbReference>
<dbReference type="OrthoDB" id="4215474at2759"/>
<dbReference type="Gene3D" id="3.90.230.10">
    <property type="entry name" value="Creatinase/methionine aminopeptidase superfamily"/>
    <property type="match status" value="1"/>
</dbReference>
<evidence type="ECO:0000256" key="6">
    <source>
        <dbReference type="SAM" id="MobiDB-lite"/>
    </source>
</evidence>
<evidence type="ECO:0000256" key="4">
    <source>
        <dbReference type="ARBA" id="ARBA00022801"/>
    </source>
</evidence>
<name>A0A9W8AMA6_9FUNG</name>
<dbReference type="EC" id="3.4.11.26" evidence="8"/>
<evidence type="ECO:0000256" key="2">
    <source>
        <dbReference type="ARBA" id="ARBA00008766"/>
    </source>
</evidence>
<feature type="region of interest" description="Disordered" evidence="6">
    <location>
        <begin position="1"/>
        <end position="35"/>
    </location>
</feature>
<dbReference type="SMART" id="SM01011">
    <property type="entry name" value="AMP_N"/>
    <property type="match status" value="1"/>
</dbReference>
<keyword evidence="8" id="KW-0645">Protease</keyword>
<comment type="cofactor">
    <cofactor evidence="1">
        <name>Mn(2+)</name>
        <dbReference type="ChEBI" id="CHEBI:29035"/>
    </cofactor>
</comment>
<dbReference type="Proteomes" id="UP001150925">
    <property type="component" value="Unassembled WGS sequence"/>
</dbReference>
<dbReference type="InterPro" id="IPR052433">
    <property type="entry name" value="X-Pro_dipept-like"/>
</dbReference>
<keyword evidence="8" id="KW-0031">Aminopeptidase</keyword>
<protein>
    <submittedName>
        <fullName evidence="8">Aminopeptidase</fullName>
        <ecNumber evidence="8">3.4.11.26</ecNumber>
    </submittedName>
</protein>
<dbReference type="GO" id="GO:0005739">
    <property type="term" value="C:mitochondrion"/>
    <property type="evidence" value="ECO:0007669"/>
    <property type="project" value="TreeGrafter"/>
</dbReference>
<dbReference type="InterPro" id="IPR036005">
    <property type="entry name" value="Creatinase/aminopeptidase-like"/>
</dbReference>
<dbReference type="GO" id="GO:0006508">
    <property type="term" value="P:proteolysis"/>
    <property type="evidence" value="ECO:0007669"/>
    <property type="project" value="TreeGrafter"/>
</dbReference>
<keyword evidence="4 8" id="KW-0378">Hydrolase</keyword>
<evidence type="ECO:0000313" key="8">
    <source>
        <dbReference type="EMBL" id="KAJ1961780.1"/>
    </source>
</evidence>
<dbReference type="GO" id="GO:0030145">
    <property type="term" value="F:manganese ion binding"/>
    <property type="evidence" value="ECO:0007669"/>
    <property type="project" value="InterPro"/>
</dbReference>
<comment type="similarity">
    <text evidence="2">Belongs to the peptidase M24B family.</text>
</comment>
<feature type="domain" description="Aminopeptidase P N-terminal" evidence="7">
    <location>
        <begin position="41"/>
        <end position="173"/>
    </location>
</feature>
<evidence type="ECO:0000256" key="3">
    <source>
        <dbReference type="ARBA" id="ARBA00022723"/>
    </source>
</evidence>
<keyword evidence="5" id="KW-0464">Manganese</keyword>
<dbReference type="SUPFAM" id="SSF55920">
    <property type="entry name" value="Creatinase/aminopeptidase"/>
    <property type="match status" value="1"/>
</dbReference>
<evidence type="ECO:0000256" key="5">
    <source>
        <dbReference type="ARBA" id="ARBA00023211"/>
    </source>
</evidence>
<accession>A0A9W8AMA6</accession>
<dbReference type="PANTHER" id="PTHR43226:SF4">
    <property type="entry name" value="XAA-PRO AMINOPEPTIDASE 3"/>
    <property type="match status" value="1"/>
</dbReference>
<dbReference type="EMBL" id="JANBPY010001070">
    <property type="protein sequence ID" value="KAJ1961780.1"/>
    <property type="molecule type" value="Genomic_DNA"/>
</dbReference>
<proteinExistence type="inferred from homology"/>
<gene>
    <name evidence="8" type="primary">ICP55</name>
    <name evidence="8" type="ORF">IWQ62_003749</name>
</gene>
<reference evidence="8" key="1">
    <citation type="submission" date="2022-07" db="EMBL/GenBank/DDBJ databases">
        <title>Phylogenomic reconstructions and comparative analyses of Kickxellomycotina fungi.</title>
        <authorList>
            <person name="Reynolds N.K."/>
            <person name="Stajich J.E."/>
            <person name="Barry K."/>
            <person name="Grigoriev I.V."/>
            <person name="Crous P."/>
            <person name="Smith M.E."/>
        </authorList>
    </citation>
    <scope>NUCLEOTIDE SEQUENCE</scope>
    <source>
        <strain evidence="8">RSA 1196</strain>
    </source>
</reference>
<evidence type="ECO:0000256" key="1">
    <source>
        <dbReference type="ARBA" id="ARBA00001936"/>
    </source>
</evidence>
<dbReference type="InterPro" id="IPR007865">
    <property type="entry name" value="Aminopep_P_N"/>
</dbReference>
<evidence type="ECO:0000259" key="7">
    <source>
        <dbReference type="SMART" id="SM01011"/>
    </source>
</evidence>
<dbReference type="AlphaFoldDB" id="A0A9W8AMA6"/>
<evidence type="ECO:0000313" key="9">
    <source>
        <dbReference type="Proteomes" id="UP001150925"/>
    </source>
</evidence>
<dbReference type="Gene3D" id="3.40.350.10">
    <property type="entry name" value="Creatinase/prolidase N-terminal domain"/>
    <property type="match status" value="1"/>
</dbReference>
<dbReference type="SUPFAM" id="SSF53092">
    <property type="entry name" value="Creatinase/prolidase N-terminal domain"/>
    <property type="match status" value="1"/>
</dbReference>
<dbReference type="Pfam" id="PF05195">
    <property type="entry name" value="AMP_N"/>
    <property type="match status" value="1"/>
</dbReference>
<dbReference type="InterPro" id="IPR000994">
    <property type="entry name" value="Pept_M24"/>
</dbReference>
<dbReference type="PANTHER" id="PTHR43226">
    <property type="entry name" value="XAA-PRO AMINOPEPTIDASE 3"/>
    <property type="match status" value="1"/>
</dbReference>
<dbReference type="InterPro" id="IPR029149">
    <property type="entry name" value="Creatin/AminoP/Spt16_N"/>
</dbReference>
<keyword evidence="3" id="KW-0479">Metal-binding</keyword>
<keyword evidence="9" id="KW-1185">Reference proteome</keyword>
<comment type="caution">
    <text evidence="8">The sequence shown here is derived from an EMBL/GenBank/DDBJ whole genome shotgun (WGS) entry which is preliminary data.</text>
</comment>
<sequence length="498" mass="56309">MAQLITPADSQVDSGPREQFGQPLPKSHGHLMAPNELTPGITAEEYATRRRKLIEKLPTNSLVIVFGSRLQFKATHVFYPFHQDSNFLYLTGFNEPDAVLVMEKSEHLADGYRSTLFALPKDPEVEKWEGPRTGLEGIRTWFGMDQAFTYHSFEQKLTQLLQEYFVGQQGERAGYASQPLQSLLRTIKNPLYTTEDTMPGVYVDIPDDQLVYRSPQAMVKQLLDQYRLIPHKVSPFIHELRLIKSPAELAVLKQSSDISNEAFRRTMQESTQSTTEHQIMTTFTYHCCRQGAEELAYVPVVAGGSNALALHYVRNDQRVSPQDFVLLDGGASYRHYASDVTRTWPIGGTFSPAQADLYQAVLNVQKASIAQCTEATRVSLNYIHFRSAQMLRQELLNLGWDVSQKEVDSLLYPHHVGHYLGIDVHDTLDVSRNLELQAGMVVTIEPGVYVPFDDRFSSHFQGLGIRIEDNIEIGKTEPHNLNESAPKEIHEIESVCRG</sequence>
<dbReference type="Pfam" id="PF00557">
    <property type="entry name" value="Peptidase_M24"/>
    <property type="match status" value="1"/>
</dbReference>